<dbReference type="Pfam" id="PF01425">
    <property type="entry name" value="Amidase"/>
    <property type="match status" value="1"/>
</dbReference>
<dbReference type="Proteomes" id="UP000785200">
    <property type="component" value="Unassembled WGS sequence"/>
</dbReference>
<feature type="region of interest" description="Disordered" evidence="1">
    <location>
        <begin position="130"/>
        <end position="154"/>
    </location>
</feature>
<dbReference type="PANTHER" id="PTHR11895">
    <property type="entry name" value="TRANSAMIDASE"/>
    <property type="match status" value="1"/>
</dbReference>
<protein>
    <submittedName>
        <fullName evidence="3">Glutamyl-tRNA(Gln) amidotransferase subunit A 1</fullName>
    </submittedName>
</protein>
<accession>A0A9P7AZX6</accession>
<evidence type="ECO:0000313" key="4">
    <source>
        <dbReference type="Proteomes" id="UP000785200"/>
    </source>
</evidence>
<dbReference type="AlphaFoldDB" id="A0A9P7AZX6"/>
<dbReference type="InterPro" id="IPR036928">
    <property type="entry name" value="AS_sf"/>
</dbReference>
<reference evidence="3" key="1">
    <citation type="submission" date="2019-07" db="EMBL/GenBank/DDBJ databases">
        <title>Hyphodiscus hymeniophilus genome sequencing and assembly.</title>
        <authorList>
            <person name="Kramer G."/>
            <person name="Nodwell J."/>
        </authorList>
    </citation>
    <scope>NUCLEOTIDE SEQUENCE</scope>
    <source>
        <strain evidence="3">ATCC 34498</strain>
    </source>
</reference>
<dbReference type="InterPro" id="IPR000120">
    <property type="entry name" value="Amidase"/>
</dbReference>
<dbReference type="EMBL" id="VNKQ01000004">
    <property type="protein sequence ID" value="KAG0651524.1"/>
    <property type="molecule type" value="Genomic_DNA"/>
</dbReference>
<evidence type="ECO:0000313" key="3">
    <source>
        <dbReference type="EMBL" id="KAG0651524.1"/>
    </source>
</evidence>
<comment type="caution">
    <text evidence="3">The sequence shown here is derived from an EMBL/GenBank/DDBJ whole genome shotgun (WGS) entry which is preliminary data.</text>
</comment>
<gene>
    <name evidence="3" type="ORF">D0Z07_1700</name>
</gene>
<keyword evidence="4" id="KW-1185">Reference proteome</keyword>
<dbReference type="InterPro" id="IPR023631">
    <property type="entry name" value="Amidase_dom"/>
</dbReference>
<proteinExistence type="predicted"/>
<organism evidence="3 4">
    <name type="scientific">Hyphodiscus hymeniophilus</name>
    <dbReference type="NCBI Taxonomy" id="353542"/>
    <lineage>
        <taxon>Eukaryota</taxon>
        <taxon>Fungi</taxon>
        <taxon>Dikarya</taxon>
        <taxon>Ascomycota</taxon>
        <taxon>Pezizomycotina</taxon>
        <taxon>Leotiomycetes</taxon>
        <taxon>Helotiales</taxon>
        <taxon>Hyphodiscaceae</taxon>
        <taxon>Hyphodiscus</taxon>
    </lineage>
</organism>
<dbReference type="Gene3D" id="3.90.1300.10">
    <property type="entry name" value="Amidase signature (AS) domain"/>
    <property type="match status" value="1"/>
</dbReference>
<evidence type="ECO:0000259" key="2">
    <source>
        <dbReference type="Pfam" id="PF01425"/>
    </source>
</evidence>
<dbReference type="PANTHER" id="PTHR11895:SF151">
    <property type="entry name" value="GLUTAMYL-TRNA(GLN) AMIDOTRANSFERASE SUBUNIT A"/>
    <property type="match status" value="1"/>
</dbReference>
<sequence length="442" mass="47153">MTEPYRLTASEALSLMQKGELTVQDYAKSLLARIKDRDEVVKAWAYLDPEFVLAQAKKLDEIAPEKRGPLHGVAIGVKDVILTKDMPTRHNSGIYADEPSPLVDAAPIITLRAAGALIFGKTTTTEFAAVTDGGPSTNPHDATRTPGGSSSGSGAAVGDFQVPISLGTQTGGSTIRPGSFNGCYALKPTWGAISREGLAQYSMTCDTLGLYARSVEDFELLSKVFQLADDAPIPSAPFSIKGAKVAFCKSPAWEKAGPGTQKAFEKAQEILKKSGAIVEQIELPEDFLKIKDWHANVLAGEGRSSFLGHYLFGKEKMNKSIVSHVENATKLSRKAQLESYDGCARLRPVFDELASKYDAIITPSAADEAPVGIANTGDAVFCSMWTILQVPCLNVPGFAGDNGMPIGLTVVGARYTDLHVLHAGKAIGKLFESEGGFKSKLL</sequence>
<dbReference type="OrthoDB" id="6428749at2759"/>
<dbReference type="SUPFAM" id="SSF75304">
    <property type="entry name" value="Amidase signature (AS) enzymes"/>
    <property type="match status" value="1"/>
</dbReference>
<name>A0A9P7AZX6_9HELO</name>
<dbReference type="GO" id="GO:0003824">
    <property type="term" value="F:catalytic activity"/>
    <property type="evidence" value="ECO:0007669"/>
    <property type="project" value="InterPro"/>
</dbReference>
<feature type="domain" description="Amidase" evidence="2">
    <location>
        <begin position="28"/>
        <end position="421"/>
    </location>
</feature>
<evidence type="ECO:0000256" key="1">
    <source>
        <dbReference type="SAM" id="MobiDB-lite"/>
    </source>
</evidence>